<evidence type="ECO:0000256" key="7">
    <source>
        <dbReference type="ARBA" id="ARBA00023125"/>
    </source>
</evidence>
<keyword evidence="14" id="KW-1185">Reference proteome</keyword>
<dbReference type="InterPro" id="IPR048538">
    <property type="entry name" value="Rrn7_cyclin_C"/>
</dbReference>
<dbReference type="InterPro" id="IPR048540">
    <property type="entry name" value="Rrn7_cyclin_N"/>
</dbReference>
<evidence type="ECO:0000256" key="2">
    <source>
        <dbReference type="ARBA" id="ARBA00006899"/>
    </source>
</evidence>
<feature type="compositionally biased region" description="Polar residues" evidence="10">
    <location>
        <begin position="641"/>
        <end position="653"/>
    </location>
</feature>
<feature type="compositionally biased region" description="Basic and acidic residues" evidence="10">
    <location>
        <begin position="981"/>
        <end position="994"/>
    </location>
</feature>
<evidence type="ECO:0000256" key="10">
    <source>
        <dbReference type="SAM" id="MobiDB-lite"/>
    </source>
</evidence>
<dbReference type="PANTHER" id="PTHR31576:SF2">
    <property type="entry name" value="TATA BOX-BINDING PROTEIN-ASSOCIATED FACTOR RNA POLYMERASE I SUBUNIT B"/>
    <property type="match status" value="1"/>
</dbReference>
<keyword evidence="8" id="KW-0804">Transcription</keyword>
<evidence type="ECO:0000256" key="1">
    <source>
        <dbReference type="ARBA" id="ARBA00004604"/>
    </source>
</evidence>
<evidence type="ECO:0000259" key="11">
    <source>
        <dbReference type="Pfam" id="PF20644"/>
    </source>
</evidence>
<evidence type="ECO:0000259" key="12">
    <source>
        <dbReference type="Pfam" id="PF20645"/>
    </source>
</evidence>
<evidence type="ECO:0000256" key="3">
    <source>
        <dbReference type="ARBA" id="ARBA00022723"/>
    </source>
</evidence>
<dbReference type="Pfam" id="PF20644">
    <property type="entry name" value="Rrn7_cyclin_N"/>
    <property type="match status" value="1"/>
</dbReference>
<evidence type="ECO:0000256" key="6">
    <source>
        <dbReference type="ARBA" id="ARBA00023015"/>
    </source>
</evidence>
<evidence type="ECO:0000256" key="9">
    <source>
        <dbReference type="ARBA" id="ARBA00023242"/>
    </source>
</evidence>
<dbReference type="InterPro" id="IPR033599">
    <property type="entry name" value="TAF1B/Rrn7"/>
</dbReference>
<dbReference type="Proteomes" id="UP001465976">
    <property type="component" value="Unassembled WGS sequence"/>
</dbReference>
<evidence type="ECO:0000313" key="13">
    <source>
        <dbReference type="EMBL" id="KAL0566276.1"/>
    </source>
</evidence>
<protein>
    <submittedName>
        <fullName evidence="13">Uncharacterized protein</fullName>
    </submittedName>
</protein>
<proteinExistence type="inferred from homology"/>
<dbReference type="PANTHER" id="PTHR31576">
    <property type="entry name" value="TATA BOX-BINDING PROTEIN-ASSOCIATED FACTOR RNA POLYMERASE I SUBUNIT B"/>
    <property type="match status" value="1"/>
</dbReference>
<feature type="compositionally biased region" description="Polar residues" evidence="10">
    <location>
        <begin position="1078"/>
        <end position="1089"/>
    </location>
</feature>
<feature type="compositionally biased region" description="Basic and acidic residues" evidence="10">
    <location>
        <begin position="1059"/>
        <end position="1077"/>
    </location>
</feature>
<feature type="region of interest" description="Disordered" evidence="10">
    <location>
        <begin position="768"/>
        <end position="1217"/>
    </location>
</feature>
<dbReference type="EMBL" id="JBAHYK010001949">
    <property type="protein sequence ID" value="KAL0566276.1"/>
    <property type="molecule type" value="Genomic_DNA"/>
</dbReference>
<evidence type="ECO:0000256" key="4">
    <source>
        <dbReference type="ARBA" id="ARBA00022771"/>
    </source>
</evidence>
<reference evidence="13 14" key="1">
    <citation type="submission" date="2024-02" db="EMBL/GenBank/DDBJ databases">
        <title>A draft genome for the cacao thread blight pathogen Marasmius crinis-equi.</title>
        <authorList>
            <person name="Cohen S.P."/>
            <person name="Baruah I.K."/>
            <person name="Amoako-Attah I."/>
            <person name="Bukari Y."/>
            <person name="Meinhardt L.W."/>
            <person name="Bailey B.A."/>
        </authorList>
    </citation>
    <scope>NUCLEOTIDE SEQUENCE [LARGE SCALE GENOMIC DNA]</scope>
    <source>
        <strain evidence="13 14">GH-76</strain>
    </source>
</reference>
<feature type="compositionally biased region" description="Polar residues" evidence="10">
    <location>
        <begin position="832"/>
        <end position="847"/>
    </location>
</feature>
<feature type="compositionally biased region" description="Polar residues" evidence="10">
    <location>
        <begin position="458"/>
        <end position="472"/>
    </location>
</feature>
<feature type="region of interest" description="Disordered" evidence="10">
    <location>
        <begin position="1"/>
        <end position="90"/>
    </location>
</feature>
<gene>
    <name evidence="13" type="ORF">V5O48_015737</name>
</gene>
<evidence type="ECO:0000256" key="5">
    <source>
        <dbReference type="ARBA" id="ARBA00022833"/>
    </source>
</evidence>
<feature type="compositionally biased region" description="Low complexity" evidence="10">
    <location>
        <begin position="848"/>
        <end position="859"/>
    </location>
</feature>
<comment type="subcellular location">
    <subcellularLocation>
        <location evidence="1">Nucleus</location>
        <location evidence="1">Nucleolus</location>
    </subcellularLocation>
</comment>
<feature type="compositionally biased region" description="Acidic residues" evidence="10">
    <location>
        <begin position="64"/>
        <end position="73"/>
    </location>
</feature>
<accession>A0ABR3EU03</accession>
<comment type="caution">
    <text evidence="13">The sequence shown here is derived from an EMBL/GenBank/DDBJ whole genome shotgun (WGS) entry which is preliminary data.</text>
</comment>
<feature type="region of interest" description="Disordered" evidence="10">
    <location>
        <begin position="622"/>
        <end position="654"/>
    </location>
</feature>
<feature type="compositionally biased region" description="Low complexity" evidence="10">
    <location>
        <begin position="1158"/>
        <end position="1175"/>
    </location>
</feature>
<keyword evidence="9" id="KW-0539">Nucleus</keyword>
<feature type="compositionally biased region" description="Basic and acidic residues" evidence="10">
    <location>
        <begin position="886"/>
        <end position="955"/>
    </location>
</feature>
<keyword evidence="5" id="KW-0862">Zinc</keyword>
<feature type="domain" description="Rrn7/TAF1B N-terminal cyclin" evidence="11">
    <location>
        <begin position="62"/>
        <end position="139"/>
    </location>
</feature>
<evidence type="ECO:0000256" key="8">
    <source>
        <dbReference type="ARBA" id="ARBA00023163"/>
    </source>
</evidence>
<evidence type="ECO:0000313" key="14">
    <source>
        <dbReference type="Proteomes" id="UP001465976"/>
    </source>
</evidence>
<organism evidence="13 14">
    <name type="scientific">Marasmius crinis-equi</name>
    <dbReference type="NCBI Taxonomy" id="585013"/>
    <lineage>
        <taxon>Eukaryota</taxon>
        <taxon>Fungi</taxon>
        <taxon>Dikarya</taxon>
        <taxon>Basidiomycota</taxon>
        <taxon>Agaricomycotina</taxon>
        <taxon>Agaricomycetes</taxon>
        <taxon>Agaricomycetidae</taxon>
        <taxon>Agaricales</taxon>
        <taxon>Marasmiineae</taxon>
        <taxon>Marasmiaceae</taxon>
        <taxon>Marasmius</taxon>
    </lineage>
</organism>
<keyword evidence="6" id="KW-0805">Transcription regulation</keyword>
<comment type="similarity">
    <text evidence="2">Belongs to the RRN7/TAF1B family.</text>
</comment>
<feature type="region of interest" description="Disordered" evidence="10">
    <location>
        <begin position="486"/>
        <end position="527"/>
    </location>
</feature>
<sequence length="1257" mass="139291">QQQDEDEPNKSPLNASANGEEEHPQGSHSDSSSDDENDQRLHGPDQSEGKDPVLADLLRQNSESESDNDEEDVDKTANGGHEAMQGRKKHHAVYEGPANNLAVLMIACWTMRIPLLYRDFTRFIESYELPYLDPVRFLPAEMVSHLTKHAIQALSPAHAPNIVVLHSLTSRLARLLAGKYGVRTPEANAAPILWRVTTSMGGTPTLYRLTKKLSQILSLPLALHHSLVPGLKRVKNRDPESHKFDDVPVELSFMAATIVTLKLVYGLDGNPRSPRDLNDPASGFPTQQNYLDMVKSLNEFDSGKGTSAAEMSDGAIDEYLSFCEHALLPSADVDRDGDKLLTSYFALTRADGLKTATTESTISATARIRLNRISADAERLRPGESYTIYHSRDIAGTMSEETEIVIGRGAKWIGQGRPLPPNVPLNSPNFYLTPMRRLAAVFSSSKRDKSDSSQSSSTNQNPARRSYTNLSLSRKKNIRATLNTADLPASFDSSPPTPQLSAGQSSASSTGSASLQTHDDVPLPYDDQRKVKGKSWIPWLGNRSGTIKRVDSTIPEPAWSLPPASGQPHVASSVPFGMELSSETSESDEEEEEEEEDGDSLDSITRAREVLRLLVQNGLQHQPASSPFVQRQDLPLYPRSCNPSRRLQKQGTTEVVMHKRRLLERLRDRPSLTRREEDSILPFRSKKMPSPALAQEASVNEVAPRKTDKITGFSPGLRQWTNRPPFEERLCIWLPIGETITCQRVSSAFAVAALEFSESLEVMADLPASPSSPTFSVTPPLSPSSGPSASAPELFQSADPPSSSSSTSSSLSAPVSKSAPQLMIPSPLRNETPPSSSAPRPSQGNERTSSSPTSPTSPSAKRGVRFAEDDKEDNIPIGYVMRIKKQKEEKARFLREQKERRHFEEERRRQEEERQERERERAERERERAEWERERKAWEKEKRVIEEERKGRLYAEEFAAARQRAEDSRHGMRQTNSSGSLRDRPERPVQESRRYSRLAYDDAPYAPRSQGHETSSPSPHTSSPASSRPPSIAGPSNGNKHSSSGHSRPPSFYSAHTASSEDVRSKETPMRPSRERSATTPARSGSHTSLLLPPVPALPAMYPTMIPTDMPLLPPTAPFMMNAFPGRPNQSRSSSSSSKRSVPRNGSVESVNYPPSHPRSSSSHTQSPSSSSTRAPTHHRRTSDDSVPRRSNNSSRSSYTQMSLPRGRSQHPAYNAPMIPSPWTAMPMQMGTIPTVMPYYPNHDPRMAQTRRQTTFS</sequence>
<dbReference type="Pfam" id="PF20645">
    <property type="entry name" value="Rrn7_cyclin_C"/>
    <property type="match status" value="1"/>
</dbReference>
<feature type="compositionally biased region" description="Basic and acidic residues" evidence="10">
    <location>
        <begin position="38"/>
        <end position="53"/>
    </location>
</feature>
<feature type="domain" description="Rrn7/TAF1B C-terminal cyclin" evidence="12">
    <location>
        <begin position="165"/>
        <end position="326"/>
    </location>
</feature>
<keyword evidence="4" id="KW-0863">Zinc-finger</keyword>
<keyword evidence="3" id="KW-0479">Metal-binding</keyword>
<keyword evidence="7" id="KW-0238">DNA-binding</keyword>
<feature type="compositionally biased region" description="Low complexity" evidence="10">
    <location>
        <begin position="768"/>
        <end position="820"/>
    </location>
</feature>
<name>A0ABR3EU03_9AGAR</name>
<feature type="region of interest" description="Disordered" evidence="10">
    <location>
        <begin position="579"/>
        <end position="603"/>
    </location>
</feature>
<feature type="compositionally biased region" description="Low complexity" evidence="10">
    <location>
        <begin position="1189"/>
        <end position="1198"/>
    </location>
</feature>
<feature type="compositionally biased region" description="Acidic residues" evidence="10">
    <location>
        <begin position="585"/>
        <end position="600"/>
    </location>
</feature>
<feature type="compositionally biased region" description="Basic and acidic residues" evidence="10">
    <location>
        <begin position="517"/>
        <end position="527"/>
    </location>
</feature>
<feature type="compositionally biased region" description="Low complexity" evidence="10">
    <location>
        <begin position="499"/>
        <end position="516"/>
    </location>
</feature>
<feature type="compositionally biased region" description="Low complexity" evidence="10">
    <location>
        <begin position="1015"/>
        <end position="1047"/>
    </location>
</feature>
<feature type="non-terminal residue" evidence="13">
    <location>
        <position position="1"/>
    </location>
</feature>
<feature type="region of interest" description="Disordered" evidence="10">
    <location>
        <begin position="442"/>
        <end position="474"/>
    </location>
</feature>
<feature type="compositionally biased region" description="Low complexity" evidence="10">
    <location>
        <begin position="1131"/>
        <end position="1140"/>
    </location>
</feature>